<feature type="transmembrane region" description="Helical" evidence="12">
    <location>
        <begin position="20"/>
        <end position="45"/>
    </location>
</feature>
<evidence type="ECO:0000256" key="8">
    <source>
        <dbReference type="ARBA" id="ARBA00023002"/>
    </source>
</evidence>
<keyword evidence="9" id="KW-0408">Iron</keyword>
<dbReference type="PANTHER" id="PTHR38674">
    <property type="entry name" value="ALKANE 1-MONOOXYGENASE 1"/>
    <property type="match status" value="1"/>
</dbReference>
<name>A0AAU7BRQ7_9FLAO</name>
<keyword evidence="5 12" id="KW-0812">Transmembrane</keyword>
<evidence type="ECO:0000313" key="14">
    <source>
        <dbReference type="EMBL" id="XBG61009.1"/>
    </source>
</evidence>
<feature type="domain" description="Fatty acid desaturase" evidence="13">
    <location>
        <begin position="100"/>
        <end position="306"/>
    </location>
</feature>
<dbReference type="Pfam" id="PF00487">
    <property type="entry name" value="FA_desaturase"/>
    <property type="match status" value="1"/>
</dbReference>
<keyword evidence="4" id="KW-0997">Cell inner membrane</keyword>
<evidence type="ECO:0000256" key="2">
    <source>
        <dbReference type="ARBA" id="ARBA00010823"/>
    </source>
</evidence>
<dbReference type="RefSeq" id="WP_347923235.1">
    <property type="nucleotide sequence ID" value="NZ_CP157199.1"/>
</dbReference>
<dbReference type="CDD" id="cd03512">
    <property type="entry name" value="Alkane-hydroxylase"/>
    <property type="match status" value="1"/>
</dbReference>
<dbReference type="GO" id="GO:0004497">
    <property type="term" value="F:monooxygenase activity"/>
    <property type="evidence" value="ECO:0007669"/>
    <property type="project" value="UniProtKB-KW"/>
</dbReference>
<protein>
    <submittedName>
        <fullName evidence="14">Alkane 1-monooxygenase</fullName>
    </submittedName>
</protein>
<feature type="transmembrane region" description="Helical" evidence="12">
    <location>
        <begin position="231"/>
        <end position="251"/>
    </location>
</feature>
<organism evidence="14">
    <name type="scientific">Pontimicrobium sp. SW4</name>
    <dbReference type="NCBI Taxonomy" id="3153519"/>
    <lineage>
        <taxon>Bacteria</taxon>
        <taxon>Pseudomonadati</taxon>
        <taxon>Bacteroidota</taxon>
        <taxon>Flavobacteriia</taxon>
        <taxon>Flavobacteriales</taxon>
        <taxon>Flavobacteriaceae</taxon>
        <taxon>Pontimicrobium</taxon>
    </lineage>
</organism>
<accession>A0AAU7BRQ7</accession>
<dbReference type="AlphaFoldDB" id="A0AAU7BRQ7"/>
<feature type="transmembrane region" description="Helical" evidence="12">
    <location>
        <begin position="208"/>
        <end position="226"/>
    </location>
</feature>
<evidence type="ECO:0000256" key="3">
    <source>
        <dbReference type="ARBA" id="ARBA00022475"/>
    </source>
</evidence>
<keyword evidence="7 12" id="KW-1133">Transmembrane helix</keyword>
<dbReference type="InterPro" id="IPR005804">
    <property type="entry name" value="FA_desaturase_dom"/>
</dbReference>
<dbReference type="GO" id="GO:0046872">
    <property type="term" value="F:metal ion binding"/>
    <property type="evidence" value="ECO:0007669"/>
    <property type="project" value="UniProtKB-KW"/>
</dbReference>
<gene>
    <name evidence="14" type="ORF">ABGB03_14195</name>
</gene>
<evidence type="ECO:0000256" key="11">
    <source>
        <dbReference type="ARBA" id="ARBA00023136"/>
    </source>
</evidence>
<dbReference type="GO" id="GO:0005886">
    <property type="term" value="C:plasma membrane"/>
    <property type="evidence" value="ECO:0007669"/>
    <property type="project" value="UniProtKB-SubCell"/>
</dbReference>
<sequence length="347" mass="40439">MKDLKYLSALSVPFSVIIGLYFKGVWLFLTPFYIFALIPILELILKEENSNFSDEEVSSRAINPVFDWLLYLNLPIVYGLLVWALLEVSSYGFESYEFVGLVISVGIVLGGNGINVAHELGHRQASKERFIGKALLLPSLYMHFYIEHNFGHHLHAATKEDPATARFKQTVYSFWLTSTIRQYFSAWRIQKRLLENYKLSFFSLRNDMLWYVIFQGLYLIIILFVFGKMALLFGVLAAIVGVLLLETVNYIEHYGLLRKKKESGRYERVKEIHSWNSNHVIGRILLYELTRHSDHHFRSSKKYQILECHENSPQLPYGYPTSMVLALFPPFWFSIMNKRVPREMISA</sequence>
<dbReference type="InterPro" id="IPR033885">
    <property type="entry name" value="AlkB/XylM"/>
</dbReference>
<evidence type="ECO:0000256" key="5">
    <source>
        <dbReference type="ARBA" id="ARBA00022692"/>
    </source>
</evidence>
<keyword evidence="8" id="KW-0560">Oxidoreductase</keyword>
<keyword evidence="11 12" id="KW-0472">Membrane</keyword>
<evidence type="ECO:0000256" key="9">
    <source>
        <dbReference type="ARBA" id="ARBA00023004"/>
    </source>
</evidence>
<evidence type="ECO:0000256" key="7">
    <source>
        <dbReference type="ARBA" id="ARBA00022989"/>
    </source>
</evidence>
<keyword evidence="6" id="KW-0479">Metal-binding</keyword>
<dbReference type="EMBL" id="CP157199">
    <property type="protein sequence ID" value="XBG61009.1"/>
    <property type="molecule type" value="Genomic_DNA"/>
</dbReference>
<keyword evidence="3" id="KW-1003">Cell membrane</keyword>
<evidence type="ECO:0000256" key="12">
    <source>
        <dbReference type="SAM" id="Phobius"/>
    </source>
</evidence>
<feature type="transmembrane region" description="Helical" evidence="12">
    <location>
        <begin position="98"/>
        <end position="118"/>
    </location>
</feature>
<feature type="transmembrane region" description="Helical" evidence="12">
    <location>
        <begin position="65"/>
        <end position="86"/>
    </location>
</feature>
<keyword evidence="10" id="KW-0503">Monooxygenase</keyword>
<evidence type="ECO:0000256" key="1">
    <source>
        <dbReference type="ARBA" id="ARBA00004429"/>
    </source>
</evidence>
<comment type="similarity">
    <text evidence="2">Belongs to the fatty acid desaturase type 1 family. AlkB subfamily.</text>
</comment>
<dbReference type="GO" id="GO:0006629">
    <property type="term" value="P:lipid metabolic process"/>
    <property type="evidence" value="ECO:0007669"/>
    <property type="project" value="InterPro"/>
</dbReference>
<evidence type="ECO:0000259" key="13">
    <source>
        <dbReference type="Pfam" id="PF00487"/>
    </source>
</evidence>
<dbReference type="PANTHER" id="PTHR38674:SF1">
    <property type="entry name" value="ALKANE 1-MONOOXYGENASE 1"/>
    <property type="match status" value="1"/>
</dbReference>
<evidence type="ECO:0000256" key="6">
    <source>
        <dbReference type="ARBA" id="ARBA00022723"/>
    </source>
</evidence>
<comment type="subcellular location">
    <subcellularLocation>
        <location evidence="1">Cell inner membrane</location>
        <topology evidence="1">Multi-pass membrane protein</topology>
    </subcellularLocation>
</comment>
<reference evidence="14" key="1">
    <citation type="submission" date="2024-05" db="EMBL/GenBank/DDBJ databases">
        <title>Pontimicrobium maritimus sp. nov., isolated form sea water.</title>
        <authorList>
            <person name="Muhammad N."/>
            <person name="Vuong T.Q."/>
            <person name="Han H.L."/>
            <person name="Kim S.-G."/>
        </authorList>
    </citation>
    <scope>NUCLEOTIDE SEQUENCE</scope>
    <source>
        <strain evidence="14">SW4</strain>
    </source>
</reference>
<evidence type="ECO:0000256" key="10">
    <source>
        <dbReference type="ARBA" id="ARBA00023033"/>
    </source>
</evidence>
<proteinExistence type="inferred from homology"/>
<evidence type="ECO:0000256" key="4">
    <source>
        <dbReference type="ARBA" id="ARBA00022519"/>
    </source>
</evidence>